<gene>
    <name evidence="1" type="ORF">I4F81_005958</name>
</gene>
<dbReference type="Proteomes" id="UP000798662">
    <property type="component" value="Chromosome 2"/>
</dbReference>
<reference evidence="1" key="1">
    <citation type="submission" date="2019-11" db="EMBL/GenBank/DDBJ databases">
        <title>Nori genome reveals adaptations in red seaweeds to the harsh intertidal environment.</title>
        <authorList>
            <person name="Wang D."/>
            <person name="Mao Y."/>
        </authorList>
    </citation>
    <scope>NUCLEOTIDE SEQUENCE</scope>
    <source>
        <tissue evidence="1">Gametophyte</tissue>
    </source>
</reference>
<sequence length="171" mass="18505">MRGGALMALRKGVVVLLAMVEVVRTLSPSTDKALTGWLSNFAPWVLITAAVYGLLAVPAVVRRLAIVRRVPLTVLEVLLGFVVTVYVVFFVALAVSVEERDHGLSTVDDAMKAFSDGTAGLQPLMDAVSARESPPHRSWTPGRVAAAAVVLFNCLDDPSRHLFRRTQQINL</sequence>
<dbReference type="EMBL" id="CM020619">
    <property type="protein sequence ID" value="KAK1863402.1"/>
    <property type="molecule type" value="Genomic_DNA"/>
</dbReference>
<evidence type="ECO:0000313" key="1">
    <source>
        <dbReference type="EMBL" id="KAK1863402.1"/>
    </source>
</evidence>
<accession>A0ACC3BZS8</accession>
<organism evidence="1 2">
    <name type="scientific">Pyropia yezoensis</name>
    <name type="common">Susabi-nori</name>
    <name type="synonym">Porphyra yezoensis</name>
    <dbReference type="NCBI Taxonomy" id="2788"/>
    <lineage>
        <taxon>Eukaryota</taxon>
        <taxon>Rhodophyta</taxon>
        <taxon>Bangiophyceae</taxon>
        <taxon>Bangiales</taxon>
        <taxon>Bangiaceae</taxon>
        <taxon>Pyropia</taxon>
    </lineage>
</organism>
<comment type="caution">
    <text evidence="1">The sequence shown here is derived from an EMBL/GenBank/DDBJ whole genome shotgun (WGS) entry which is preliminary data.</text>
</comment>
<evidence type="ECO:0000313" key="2">
    <source>
        <dbReference type="Proteomes" id="UP000798662"/>
    </source>
</evidence>
<protein>
    <submittedName>
        <fullName evidence="1">Uncharacterized protein</fullName>
    </submittedName>
</protein>
<keyword evidence="2" id="KW-1185">Reference proteome</keyword>
<proteinExistence type="predicted"/>
<name>A0ACC3BZS8_PYRYE</name>